<feature type="chain" id="PRO_5007462478" evidence="1">
    <location>
        <begin position="22"/>
        <end position="433"/>
    </location>
</feature>
<keyword evidence="1" id="KW-0732">Signal</keyword>
<evidence type="ECO:0000313" key="4">
    <source>
        <dbReference type="Proteomes" id="UP000070224"/>
    </source>
</evidence>
<dbReference type="Pfam" id="PF16217">
    <property type="entry name" value="M64_N"/>
    <property type="match status" value="1"/>
</dbReference>
<sequence>MRTYLSLFLLLLFVGSGRASAQQPFETFFRDSTLRLDYILTGGESTTEITPDEAHLLKGWAGRRHYLDSLVLRGNAQLYVHDEATGKLIYAFSFNPLYLEWRQTPLAKTERRSYEEVLRIPFPKAPVKVTLRLCNAEQRTIVEQTQRVDPKDILIRDQTTKQPQKHKYLIHSGDSRDCIDLAFLAEGYTEAEMPIFLRDAEAATEALFNYEPFKSNRKHFNVVVVFSPSEESGVAVPREKRWPRTAFSSHFDTFYSDRYLTTRSVKAINDALIGIPYEHLIILANSDVYGGGGMYNSYLISSTHHKWYLPVVVHEFGHSFGGLTDEYFHEGDAAAASEHATEVEPWEQNVTNLKDFSGKWSHLIKKGTPMPTPTKLQKKYPVGLYEGGAYLAKGMYRASYNCRMRTNDTPDFCPACRLGLDKILDYNLPPRRK</sequence>
<dbReference type="Gene3D" id="3.40.390.10">
    <property type="entry name" value="Collagenase (Catalytic Domain)"/>
    <property type="match status" value="1"/>
</dbReference>
<dbReference type="PATRIC" id="fig|322095.3.peg.54"/>
<feature type="domain" description="Peptidase M64 N-terminal" evidence="2">
    <location>
        <begin position="25"/>
        <end position="139"/>
    </location>
</feature>
<name>A0A134BG48_9PORP</name>
<dbReference type="Proteomes" id="UP000070224">
    <property type="component" value="Unassembled WGS sequence"/>
</dbReference>
<dbReference type="AlphaFoldDB" id="A0A134BG48"/>
<proteinExistence type="predicted"/>
<protein>
    <submittedName>
        <fullName evidence="3">IgA Peptidase M64</fullName>
    </submittedName>
</protein>
<dbReference type="GO" id="GO:0008237">
    <property type="term" value="F:metallopeptidase activity"/>
    <property type="evidence" value="ECO:0007669"/>
    <property type="project" value="InterPro"/>
</dbReference>
<comment type="caution">
    <text evidence="3">The sequence shown here is derived from an EMBL/GenBank/DDBJ whole genome shotgun (WGS) entry which is preliminary data.</text>
</comment>
<dbReference type="STRING" id="322095.HMPREF3185_00054"/>
<evidence type="ECO:0000313" key="3">
    <source>
        <dbReference type="EMBL" id="KXB78926.1"/>
    </source>
</evidence>
<organism evidence="3 4">
    <name type="scientific">Porphyromonas somerae</name>
    <dbReference type="NCBI Taxonomy" id="322095"/>
    <lineage>
        <taxon>Bacteria</taxon>
        <taxon>Pseudomonadati</taxon>
        <taxon>Bacteroidota</taxon>
        <taxon>Bacteroidia</taxon>
        <taxon>Bacteroidales</taxon>
        <taxon>Porphyromonadaceae</taxon>
        <taxon>Porphyromonas</taxon>
    </lineage>
</organism>
<keyword evidence="4" id="KW-1185">Reference proteome</keyword>
<dbReference type="RefSeq" id="WP_060934712.1">
    <property type="nucleotide sequence ID" value="NZ_KQ960409.1"/>
</dbReference>
<feature type="signal peptide" evidence="1">
    <location>
        <begin position="1"/>
        <end position="21"/>
    </location>
</feature>
<dbReference type="InterPro" id="IPR032625">
    <property type="entry name" value="M64_N"/>
</dbReference>
<reference evidence="4" key="1">
    <citation type="submission" date="2016-01" db="EMBL/GenBank/DDBJ databases">
        <authorList>
            <person name="Mitreva M."/>
            <person name="Pepin K.H."/>
            <person name="Mihindukulasuriya K.A."/>
            <person name="Fulton R."/>
            <person name="Fronick C."/>
            <person name="O'Laughlin M."/>
            <person name="Miner T."/>
            <person name="Herter B."/>
            <person name="Rosa B.A."/>
            <person name="Cordes M."/>
            <person name="Tomlinson C."/>
            <person name="Wollam A."/>
            <person name="Palsikar V.B."/>
            <person name="Mardis E.R."/>
            <person name="Wilson R.K."/>
        </authorList>
    </citation>
    <scope>NUCLEOTIDE SEQUENCE [LARGE SCALE GENOMIC DNA]</scope>
    <source>
        <strain evidence="4">KA00683</strain>
    </source>
</reference>
<gene>
    <name evidence="3" type="ORF">HMPREF3185_00054</name>
</gene>
<accession>A0A134BG48</accession>
<evidence type="ECO:0000256" key="1">
    <source>
        <dbReference type="SAM" id="SignalP"/>
    </source>
</evidence>
<dbReference type="EMBL" id="LSDK01000005">
    <property type="protein sequence ID" value="KXB78926.1"/>
    <property type="molecule type" value="Genomic_DNA"/>
</dbReference>
<dbReference type="InterPro" id="IPR038171">
    <property type="entry name" value="M64_N_sf"/>
</dbReference>
<dbReference type="OrthoDB" id="127762at2"/>
<evidence type="ECO:0000259" key="2">
    <source>
        <dbReference type="Pfam" id="PF16217"/>
    </source>
</evidence>
<dbReference type="Gene3D" id="2.60.40.3250">
    <property type="entry name" value="Peptidase M64, N-terminal domain"/>
    <property type="match status" value="1"/>
</dbReference>
<dbReference type="Pfam" id="PF09471">
    <property type="entry name" value="Peptidase_M64"/>
    <property type="match status" value="2"/>
</dbReference>
<dbReference type="InterPro" id="IPR019026">
    <property type="entry name" value="Peptidase_M64_IgA"/>
</dbReference>
<dbReference type="InterPro" id="IPR024079">
    <property type="entry name" value="MetalloPept_cat_dom_sf"/>
</dbReference>